<protein>
    <submittedName>
        <fullName evidence="2">Uncharacterized protein</fullName>
    </submittedName>
</protein>
<feature type="compositionally biased region" description="Basic and acidic residues" evidence="1">
    <location>
        <begin position="56"/>
        <end position="66"/>
    </location>
</feature>
<reference evidence="2" key="1">
    <citation type="submission" date="2019-08" db="EMBL/GenBank/DDBJ databases">
        <authorList>
            <person name="Kucharzyk K."/>
            <person name="Murdoch R.W."/>
            <person name="Higgins S."/>
            <person name="Loffler F."/>
        </authorList>
    </citation>
    <scope>NUCLEOTIDE SEQUENCE</scope>
</reference>
<accession>A0A645GH88</accession>
<organism evidence="2">
    <name type="scientific">bioreactor metagenome</name>
    <dbReference type="NCBI Taxonomy" id="1076179"/>
    <lineage>
        <taxon>unclassified sequences</taxon>
        <taxon>metagenomes</taxon>
        <taxon>ecological metagenomes</taxon>
    </lineage>
</organism>
<proteinExistence type="predicted"/>
<evidence type="ECO:0000313" key="2">
    <source>
        <dbReference type="EMBL" id="MPN25510.1"/>
    </source>
</evidence>
<comment type="caution">
    <text evidence="2">The sequence shown here is derived from an EMBL/GenBank/DDBJ whole genome shotgun (WGS) entry which is preliminary data.</text>
</comment>
<name>A0A645GH88_9ZZZZ</name>
<feature type="region of interest" description="Disordered" evidence="1">
    <location>
        <begin position="56"/>
        <end position="94"/>
    </location>
</feature>
<dbReference type="AlphaFoldDB" id="A0A645GH88"/>
<sequence>MNATKKASVAIPAPKILATIASRAKPSTRENIVIELTAASDFNKFIYVVFQTLRQNPDKPARRSDKAFSPPSDTFAVPDGDTVAPYQADKSAYG</sequence>
<evidence type="ECO:0000256" key="1">
    <source>
        <dbReference type="SAM" id="MobiDB-lite"/>
    </source>
</evidence>
<dbReference type="EMBL" id="VSSQ01074720">
    <property type="protein sequence ID" value="MPN25510.1"/>
    <property type="molecule type" value="Genomic_DNA"/>
</dbReference>
<gene>
    <name evidence="2" type="ORF">SDC9_172921</name>
</gene>